<dbReference type="Proteomes" id="UP000479710">
    <property type="component" value="Unassembled WGS sequence"/>
</dbReference>
<proteinExistence type="predicted"/>
<keyword evidence="2" id="KW-1185">Reference proteome</keyword>
<name>A0A6G1D0C9_9ORYZ</name>
<comment type="caution">
    <text evidence="1">The sequence shown here is derived from an EMBL/GenBank/DDBJ whole genome shotgun (WGS) entry which is preliminary data.</text>
</comment>
<protein>
    <submittedName>
        <fullName evidence="1">Uncharacterized protein</fullName>
    </submittedName>
</protein>
<reference evidence="1 2" key="1">
    <citation type="submission" date="2019-11" db="EMBL/GenBank/DDBJ databases">
        <title>Whole genome sequence of Oryza granulata.</title>
        <authorList>
            <person name="Li W."/>
        </authorList>
    </citation>
    <scope>NUCLEOTIDE SEQUENCE [LARGE SCALE GENOMIC DNA]</scope>
    <source>
        <strain evidence="2">cv. Menghai</strain>
        <tissue evidence="1">Leaf</tissue>
    </source>
</reference>
<evidence type="ECO:0000313" key="2">
    <source>
        <dbReference type="Proteomes" id="UP000479710"/>
    </source>
</evidence>
<organism evidence="1 2">
    <name type="scientific">Oryza meyeriana var. granulata</name>
    <dbReference type="NCBI Taxonomy" id="110450"/>
    <lineage>
        <taxon>Eukaryota</taxon>
        <taxon>Viridiplantae</taxon>
        <taxon>Streptophyta</taxon>
        <taxon>Embryophyta</taxon>
        <taxon>Tracheophyta</taxon>
        <taxon>Spermatophyta</taxon>
        <taxon>Magnoliopsida</taxon>
        <taxon>Liliopsida</taxon>
        <taxon>Poales</taxon>
        <taxon>Poaceae</taxon>
        <taxon>BOP clade</taxon>
        <taxon>Oryzoideae</taxon>
        <taxon>Oryzeae</taxon>
        <taxon>Oryzinae</taxon>
        <taxon>Oryza</taxon>
        <taxon>Oryza meyeriana</taxon>
    </lineage>
</organism>
<dbReference type="EMBL" id="SPHZ02000007">
    <property type="protein sequence ID" value="KAF0905777.1"/>
    <property type="molecule type" value="Genomic_DNA"/>
</dbReference>
<gene>
    <name evidence="1" type="ORF">E2562_008831</name>
</gene>
<sequence length="62" mass="6987">MIECAQGEAERQLEKLPECAEHGRKELLADVLYIVKFRPVVKGEDDDDELDKNAGLTLLLMS</sequence>
<dbReference type="AlphaFoldDB" id="A0A6G1D0C9"/>
<evidence type="ECO:0000313" key="1">
    <source>
        <dbReference type="EMBL" id="KAF0905777.1"/>
    </source>
</evidence>
<accession>A0A6G1D0C9</accession>